<proteinExistence type="predicted"/>
<protein>
    <recommendedName>
        <fullName evidence="2">RNA-directed DNA polymerase, eukaryota, reverse transcriptase zinc-binding domain protein</fullName>
    </recommendedName>
</protein>
<sequence length="157" mass="18214">LPVKYMGVPLVSSRLVYKDCRESIEKVCGRVMDWKNKSLSAAGLLKKGKAKVSWDVVCRMRIEGGLGIRRFDLFNKALMLSHLWNLISLKESLWVKWIHVRQPGLIRGVISGRFLGLFHLEIFIEHVMIWILRLEWRTNSGLVKPFSISNVWNSIRP</sequence>
<name>A0A699R3D1_TANCI</name>
<dbReference type="PANTHER" id="PTHR33116:SF76">
    <property type="entry name" value="DUF4283 DOMAIN-CONTAINING PROTEIN"/>
    <property type="match status" value="1"/>
</dbReference>
<comment type="caution">
    <text evidence="1">The sequence shown here is derived from an EMBL/GenBank/DDBJ whole genome shotgun (WGS) entry which is preliminary data.</text>
</comment>
<accession>A0A699R3D1</accession>
<feature type="non-terminal residue" evidence="1">
    <location>
        <position position="157"/>
    </location>
</feature>
<reference evidence="1" key="1">
    <citation type="journal article" date="2019" name="Sci. Rep.">
        <title>Draft genome of Tanacetum cinerariifolium, the natural source of mosquito coil.</title>
        <authorList>
            <person name="Yamashiro T."/>
            <person name="Shiraishi A."/>
            <person name="Satake H."/>
            <person name="Nakayama K."/>
        </authorList>
    </citation>
    <scope>NUCLEOTIDE SEQUENCE</scope>
</reference>
<evidence type="ECO:0000313" key="1">
    <source>
        <dbReference type="EMBL" id="GFC77644.1"/>
    </source>
</evidence>
<dbReference type="AlphaFoldDB" id="A0A699R3D1"/>
<dbReference type="PANTHER" id="PTHR33116">
    <property type="entry name" value="REVERSE TRANSCRIPTASE ZINC-BINDING DOMAIN-CONTAINING PROTEIN-RELATED-RELATED"/>
    <property type="match status" value="1"/>
</dbReference>
<gene>
    <name evidence="1" type="ORF">Tci_849614</name>
</gene>
<dbReference type="EMBL" id="BKCJ011061991">
    <property type="protein sequence ID" value="GFC77644.1"/>
    <property type="molecule type" value="Genomic_DNA"/>
</dbReference>
<evidence type="ECO:0008006" key="2">
    <source>
        <dbReference type="Google" id="ProtNLM"/>
    </source>
</evidence>
<organism evidence="1">
    <name type="scientific">Tanacetum cinerariifolium</name>
    <name type="common">Dalmatian daisy</name>
    <name type="synonym">Chrysanthemum cinerariifolium</name>
    <dbReference type="NCBI Taxonomy" id="118510"/>
    <lineage>
        <taxon>Eukaryota</taxon>
        <taxon>Viridiplantae</taxon>
        <taxon>Streptophyta</taxon>
        <taxon>Embryophyta</taxon>
        <taxon>Tracheophyta</taxon>
        <taxon>Spermatophyta</taxon>
        <taxon>Magnoliopsida</taxon>
        <taxon>eudicotyledons</taxon>
        <taxon>Gunneridae</taxon>
        <taxon>Pentapetalae</taxon>
        <taxon>asterids</taxon>
        <taxon>campanulids</taxon>
        <taxon>Asterales</taxon>
        <taxon>Asteraceae</taxon>
        <taxon>Asteroideae</taxon>
        <taxon>Anthemideae</taxon>
        <taxon>Anthemidinae</taxon>
        <taxon>Tanacetum</taxon>
    </lineage>
</organism>
<feature type="non-terminal residue" evidence="1">
    <location>
        <position position="1"/>
    </location>
</feature>